<evidence type="ECO:0000259" key="1">
    <source>
        <dbReference type="PROSITE" id="PS51186"/>
    </source>
</evidence>
<dbReference type="Gene3D" id="3.40.630.30">
    <property type="match status" value="1"/>
</dbReference>
<dbReference type="EMBL" id="CP021425">
    <property type="protein sequence ID" value="ARU56876.1"/>
    <property type="molecule type" value="Genomic_DNA"/>
</dbReference>
<protein>
    <submittedName>
        <fullName evidence="2">GNAT family acetyltransferase</fullName>
    </submittedName>
</protein>
<feature type="domain" description="N-acetyltransferase" evidence="1">
    <location>
        <begin position="32"/>
        <end position="215"/>
    </location>
</feature>
<dbReference type="GO" id="GO:0016747">
    <property type="term" value="F:acyltransferase activity, transferring groups other than amino-acyl groups"/>
    <property type="evidence" value="ECO:0007669"/>
    <property type="project" value="InterPro"/>
</dbReference>
<proteinExistence type="predicted"/>
<keyword evidence="3" id="KW-1185">Reference proteome</keyword>
<keyword evidence="2" id="KW-0808">Transferase</keyword>
<dbReference type="PROSITE" id="PS51186">
    <property type="entry name" value="GNAT"/>
    <property type="match status" value="1"/>
</dbReference>
<evidence type="ECO:0000313" key="3">
    <source>
        <dbReference type="Proteomes" id="UP000196027"/>
    </source>
</evidence>
<dbReference type="KEGG" id="ome:OLMES_2828"/>
<dbReference type="InterPro" id="IPR000182">
    <property type="entry name" value="GNAT_dom"/>
</dbReference>
<evidence type="ECO:0000313" key="2">
    <source>
        <dbReference type="EMBL" id="ARU56876.1"/>
    </source>
</evidence>
<dbReference type="Pfam" id="PF13508">
    <property type="entry name" value="Acetyltransf_7"/>
    <property type="match status" value="1"/>
</dbReference>
<organism evidence="2 3">
    <name type="scientific">Oleiphilus messinensis</name>
    <dbReference type="NCBI Taxonomy" id="141451"/>
    <lineage>
        <taxon>Bacteria</taxon>
        <taxon>Pseudomonadati</taxon>
        <taxon>Pseudomonadota</taxon>
        <taxon>Gammaproteobacteria</taxon>
        <taxon>Oceanospirillales</taxon>
        <taxon>Oleiphilaceae</taxon>
        <taxon>Oleiphilus</taxon>
    </lineage>
</organism>
<reference evidence="2 3" key="1">
    <citation type="submission" date="2017-05" db="EMBL/GenBank/DDBJ databases">
        <title>Genomic insights into alkan degradation activity of Oleiphilus messinensis.</title>
        <authorList>
            <person name="Kozyavkin S.A."/>
            <person name="Slesarev A.I."/>
            <person name="Golyshin P.N."/>
            <person name="Korzhenkov A."/>
            <person name="Golyshina O.N."/>
            <person name="Toshchakov S.V."/>
        </authorList>
    </citation>
    <scope>NUCLEOTIDE SEQUENCE [LARGE SCALE GENOMIC DNA]</scope>
    <source>
        <strain evidence="2 3">ME102</strain>
    </source>
</reference>
<gene>
    <name evidence="2" type="ORF">OLMES_2828</name>
</gene>
<name>A0A1Y0IAU4_9GAMM</name>
<dbReference type="CDD" id="cd04301">
    <property type="entry name" value="NAT_SF"/>
    <property type="match status" value="1"/>
</dbReference>
<accession>A0A1Y0IAU4</accession>
<dbReference type="SUPFAM" id="SSF55729">
    <property type="entry name" value="Acyl-CoA N-acyltransferases (Nat)"/>
    <property type="match status" value="1"/>
</dbReference>
<dbReference type="InterPro" id="IPR016181">
    <property type="entry name" value="Acyl_CoA_acyltransferase"/>
</dbReference>
<dbReference type="AlphaFoldDB" id="A0A1Y0IAU4"/>
<dbReference type="Proteomes" id="UP000196027">
    <property type="component" value="Chromosome"/>
</dbReference>
<sequence length="218" mass="24641">MSTVEQLEKGIPSDTISVVRLDHDAVREAKSILYQAYKHEPTFKFLFDAEKPGYDQRVRATIRELIELHFSKSQDAIGITIDGMLVAVAFIGSPHIRMHLAEQLNWRIRMMLTAGLASTRRYLDYHEQVTECLPADQHHELPLLGVHPKFQNKGIGKILLEAVENICSENPKTSGIGLDTGNSRYLDFYKQQGYEVVGEVAMGNVTETVLFKSINKIK</sequence>
<dbReference type="OrthoDB" id="6195612at2"/>